<dbReference type="OrthoDB" id="280692at2"/>
<dbReference type="Pfam" id="PF00300">
    <property type="entry name" value="His_Phos_1"/>
    <property type="match status" value="2"/>
</dbReference>
<evidence type="ECO:0000313" key="3">
    <source>
        <dbReference type="Proteomes" id="UP000234845"/>
    </source>
</evidence>
<dbReference type="PANTHER" id="PTHR20935">
    <property type="entry name" value="PHOSPHOGLYCERATE MUTASE-RELATED"/>
    <property type="match status" value="1"/>
</dbReference>
<gene>
    <name evidence="2" type="ORF">CWI75_14605</name>
</gene>
<dbReference type="CDD" id="cd07067">
    <property type="entry name" value="HP_PGM_like"/>
    <property type="match status" value="1"/>
</dbReference>
<reference evidence="3" key="1">
    <citation type="submission" date="2017-11" db="EMBL/GenBank/DDBJ databases">
        <title>The draft genome sequence of Chromatocurvus sp. F02.</title>
        <authorList>
            <person name="Du Z.-J."/>
            <person name="Chang Y.-Q."/>
        </authorList>
    </citation>
    <scope>NUCLEOTIDE SEQUENCE [LARGE SCALE GENOMIC DNA]</scope>
    <source>
        <strain evidence="3">F02</strain>
    </source>
</reference>
<dbReference type="InterPro" id="IPR029033">
    <property type="entry name" value="His_PPase_superfam"/>
</dbReference>
<dbReference type="Gene3D" id="3.40.50.1240">
    <property type="entry name" value="Phosphoglycerate mutase-like"/>
    <property type="match status" value="1"/>
</dbReference>
<keyword evidence="3" id="KW-1185">Reference proteome</keyword>
<dbReference type="InterPro" id="IPR013078">
    <property type="entry name" value="His_Pase_superF_clade-1"/>
</dbReference>
<name>A0A2N5XZW7_9GAMM</name>
<organism evidence="2 3">
    <name type="scientific">Kineobactrum sediminis</name>
    <dbReference type="NCBI Taxonomy" id="1905677"/>
    <lineage>
        <taxon>Bacteria</taxon>
        <taxon>Pseudomonadati</taxon>
        <taxon>Pseudomonadota</taxon>
        <taxon>Gammaproteobacteria</taxon>
        <taxon>Cellvibrionales</taxon>
        <taxon>Halieaceae</taxon>
        <taxon>Kineobactrum</taxon>
    </lineage>
</organism>
<sequence>MATIYLIRHGQASFGAEDYDKLSELGCRQAEVLGHYLRDHGIRLDAAYSGDLLRQRETTALALASQPGEVPHHIDPRFNEVRNDEQVRHLVPVVAQNNPHIQTLVDKGLSSSKDYQKVIEAVFNHWVSPVCDEPRIQSWTDYSSGVCEALAAVMAAEGSGKTVGIFTSGGTIATVVAHVLGLGGEHAYKFYEPIFNCSITQLFYSGDKVSLSFFNDRSFLQVLGGQGGEELVSYR</sequence>
<accession>A0A2N5XZW7</accession>
<dbReference type="EMBL" id="PKLZ01000011">
    <property type="protein sequence ID" value="PLW81690.1"/>
    <property type="molecule type" value="Genomic_DNA"/>
</dbReference>
<dbReference type="SMART" id="SM00855">
    <property type="entry name" value="PGAM"/>
    <property type="match status" value="1"/>
</dbReference>
<comment type="caution">
    <text evidence="2">The sequence shown here is derived from an EMBL/GenBank/DDBJ whole genome shotgun (WGS) entry which is preliminary data.</text>
</comment>
<keyword evidence="1" id="KW-0378">Hydrolase</keyword>
<dbReference type="RefSeq" id="WP_101522254.1">
    <property type="nucleotide sequence ID" value="NZ_PKLZ01000011.1"/>
</dbReference>
<proteinExistence type="predicted"/>
<protein>
    <submittedName>
        <fullName evidence="2">Histidine phosphatase family protein</fullName>
    </submittedName>
</protein>
<dbReference type="GO" id="GO:0016787">
    <property type="term" value="F:hydrolase activity"/>
    <property type="evidence" value="ECO:0007669"/>
    <property type="project" value="UniProtKB-KW"/>
</dbReference>
<evidence type="ECO:0000313" key="2">
    <source>
        <dbReference type="EMBL" id="PLW81690.1"/>
    </source>
</evidence>
<dbReference type="InterPro" id="IPR051021">
    <property type="entry name" value="Mito_Ser/Thr_phosphatase"/>
</dbReference>
<dbReference type="SUPFAM" id="SSF53254">
    <property type="entry name" value="Phosphoglycerate mutase-like"/>
    <property type="match status" value="1"/>
</dbReference>
<dbReference type="AlphaFoldDB" id="A0A2N5XZW7"/>
<evidence type="ECO:0000256" key="1">
    <source>
        <dbReference type="ARBA" id="ARBA00022801"/>
    </source>
</evidence>
<dbReference type="Proteomes" id="UP000234845">
    <property type="component" value="Unassembled WGS sequence"/>
</dbReference>
<dbReference type="PANTHER" id="PTHR20935:SF0">
    <property type="entry name" value="SERINE_THREONINE-PROTEIN PHOSPHATASE PGAM5, MITOCHONDRIAL"/>
    <property type="match status" value="1"/>
</dbReference>